<dbReference type="GO" id="GO:0005198">
    <property type="term" value="F:structural molecule activity"/>
    <property type="evidence" value="ECO:0007669"/>
    <property type="project" value="InterPro"/>
</dbReference>
<reference evidence="1 2" key="1">
    <citation type="submission" date="2019-03" db="EMBL/GenBank/DDBJ databases">
        <title>Genomic Encyclopedia of Type Strains, Phase IV (KMG-IV): sequencing the most valuable type-strain genomes for metagenomic binning, comparative biology and taxonomic classification.</title>
        <authorList>
            <person name="Goeker M."/>
        </authorList>
    </citation>
    <scope>NUCLEOTIDE SEQUENCE [LARGE SCALE GENOMIC DNA]</scope>
    <source>
        <strain evidence="1 2">DSM 103792</strain>
    </source>
</reference>
<dbReference type="EMBL" id="SNYM01000008">
    <property type="protein sequence ID" value="TDQ48068.1"/>
    <property type="molecule type" value="Genomic_DNA"/>
</dbReference>
<dbReference type="NCBIfam" id="TIGR02241">
    <property type="entry name" value="conserved hypothetical phage tail region protein"/>
    <property type="match status" value="1"/>
</dbReference>
<protein>
    <submittedName>
        <fullName evidence="1">Phage tail-like protein</fullName>
    </submittedName>
</protein>
<dbReference type="Proteomes" id="UP000295375">
    <property type="component" value="Unassembled WGS sequence"/>
</dbReference>
<proteinExistence type="predicted"/>
<accession>A0A4R6ULX3</accession>
<dbReference type="Pfam" id="PF06841">
    <property type="entry name" value="Phage_T4_gp19"/>
    <property type="match status" value="1"/>
</dbReference>
<dbReference type="InterPro" id="IPR010667">
    <property type="entry name" value="Phage_T4_Gp19"/>
</dbReference>
<name>A0A4R6ULX3_9GAMM</name>
<dbReference type="InterPro" id="IPR011747">
    <property type="entry name" value="CHP02241"/>
</dbReference>
<evidence type="ECO:0000313" key="1">
    <source>
        <dbReference type="EMBL" id="TDQ48068.1"/>
    </source>
</evidence>
<dbReference type="PANTHER" id="PTHR38009:SF1">
    <property type="entry name" value="CONSERVED HYPOTHETICAL PHAGE TAIL PROTEIN"/>
    <property type="match status" value="1"/>
</dbReference>
<keyword evidence="2" id="KW-1185">Reference proteome</keyword>
<sequence>MPAYYPPVGFHFKVELSGVAPDGNDVRFSEVSGLSVERATEDIAEGGENRFVQKYPVRNKYPELVLKRGLLVRSALWDWVEECLQNDELTPRDLDIKLLNEEHQPLITWHVQKAYPTKWSVSDLNATSNAVVVESLQFFYQSFRQNRS</sequence>
<organism evidence="1 2">
    <name type="scientific">Permianibacter aggregans</name>
    <dbReference type="NCBI Taxonomy" id="1510150"/>
    <lineage>
        <taxon>Bacteria</taxon>
        <taxon>Pseudomonadati</taxon>
        <taxon>Pseudomonadota</taxon>
        <taxon>Gammaproteobacteria</taxon>
        <taxon>Pseudomonadales</taxon>
        <taxon>Pseudomonadaceae</taxon>
        <taxon>Permianibacter</taxon>
    </lineage>
</organism>
<dbReference type="RefSeq" id="WP_133590503.1">
    <property type="nucleotide sequence ID" value="NZ_CP037953.1"/>
</dbReference>
<dbReference type="AlphaFoldDB" id="A0A4R6ULX3"/>
<evidence type="ECO:0000313" key="2">
    <source>
        <dbReference type="Proteomes" id="UP000295375"/>
    </source>
</evidence>
<dbReference type="PANTHER" id="PTHR38009">
    <property type="entry name" value="CONSERVED HYPOTHETICAL PHAGE TAIL PROTEIN"/>
    <property type="match status" value="1"/>
</dbReference>
<gene>
    <name evidence="1" type="ORF">EV696_10848</name>
</gene>
<dbReference type="OrthoDB" id="9799891at2"/>
<comment type="caution">
    <text evidence="1">The sequence shown here is derived from an EMBL/GenBank/DDBJ whole genome shotgun (WGS) entry which is preliminary data.</text>
</comment>